<gene>
    <name evidence="3" type="ORF">M569_03660</name>
</gene>
<feature type="compositionally biased region" description="Low complexity" evidence="1">
    <location>
        <begin position="317"/>
        <end position="334"/>
    </location>
</feature>
<feature type="region of interest" description="Disordered" evidence="1">
    <location>
        <begin position="399"/>
        <end position="453"/>
    </location>
</feature>
<evidence type="ECO:0000259" key="2">
    <source>
        <dbReference type="Pfam" id="PF14309"/>
    </source>
</evidence>
<dbReference type="Proteomes" id="UP000015453">
    <property type="component" value="Unassembled WGS sequence"/>
</dbReference>
<protein>
    <recommendedName>
        <fullName evidence="2">DUF4378 domain-containing protein</fullName>
    </recommendedName>
</protein>
<feature type="compositionally biased region" description="Polar residues" evidence="1">
    <location>
        <begin position="400"/>
        <end position="421"/>
    </location>
</feature>
<keyword evidence="4" id="KW-1185">Reference proteome</keyword>
<feature type="compositionally biased region" description="Low complexity" evidence="1">
    <location>
        <begin position="135"/>
        <end position="146"/>
    </location>
</feature>
<dbReference type="AlphaFoldDB" id="S8D191"/>
<dbReference type="EMBL" id="AUSU01001406">
    <property type="protein sequence ID" value="EPS71101.1"/>
    <property type="molecule type" value="Genomic_DNA"/>
</dbReference>
<proteinExistence type="predicted"/>
<reference evidence="3 4" key="1">
    <citation type="journal article" date="2013" name="BMC Genomics">
        <title>The miniature genome of a carnivorous plant Genlisea aurea contains a low number of genes and short non-coding sequences.</title>
        <authorList>
            <person name="Leushkin E.V."/>
            <person name="Sutormin R.A."/>
            <person name="Nabieva E.R."/>
            <person name="Penin A.A."/>
            <person name="Kondrashov A.S."/>
            <person name="Logacheva M.D."/>
        </authorList>
    </citation>
    <scope>NUCLEOTIDE SEQUENCE [LARGE SCALE GENOMIC DNA]</scope>
</reference>
<accession>S8D191</accession>
<name>S8D191_9LAMI</name>
<feature type="compositionally biased region" description="Basic and acidic residues" evidence="1">
    <location>
        <begin position="290"/>
        <end position="301"/>
    </location>
</feature>
<evidence type="ECO:0000313" key="4">
    <source>
        <dbReference type="Proteomes" id="UP000015453"/>
    </source>
</evidence>
<dbReference type="PANTHER" id="PTHR31680:SF4">
    <property type="entry name" value="LONGIFOLIA PROTEIN"/>
    <property type="match status" value="1"/>
</dbReference>
<feature type="compositionally biased region" description="Polar residues" evidence="1">
    <location>
        <begin position="216"/>
        <end position="234"/>
    </location>
</feature>
<feature type="compositionally biased region" description="Basic and acidic residues" evidence="1">
    <location>
        <begin position="343"/>
        <end position="353"/>
    </location>
</feature>
<dbReference type="InterPro" id="IPR033334">
    <property type="entry name" value="LNG1/2"/>
</dbReference>
<dbReference type="PANTHER" id="PTHR31680">
    <property type="entry name" value="LONGIFOLIA PROTEIN"/>
    <property type="match status" value="1"/>
</dbReference>
<comment type="caution">
    <text evidence="3">The sequence shown here is derived from an EMBL/GenBank/DDBJ whole genome shotgun (WGS) entry which is preliminary data.</text>
</comment>
<feature type="domain" description="DUF4378" evidence="2">
    <location>
        <begin position="413"/>
        <end position="559"/>
    </location>
</feature>
<feature type="compositionally biased region" description="Basic and acidic residues" evidence="1">
    <location>
        <begin position="441"/>
        <end position="453"/>
    </location>
</feature>
<organism evidence="3 4">
    <name type="scientific">Genlisea aurea</name>
    <dbReference type="NCBI Taxonomy" id="192259"/>
    <lineage>
        <taxon>Eukaryota</taxon>
        <taxon>Viridiplantae</taxon>
        <taxon>Streptophyta</taxon>
        <taxon>Embryophyta</taxon>
        <taxon>Tracheophyta</taxon>
        <taxon>Spermatophyta</taxon>
        <taxon>Magnoliopsida</taxon>
        <taxon>eudicotyledons</taxon>
        <taxon>Gunneridae</taxon>
        <taxon>Pentapetalae</taxon>
        <taxon>asterids</taxon>
        <taxon>lamiids</taxon>
        <taxon>Lamiales</taxon>
        <taxon>Lentibulariaceae</taxon>
        <taxon>Genlisea</taxon>
    </lineage>
</organism>
<feature type="compositionally biased region" description="Basic and acidic residues" evidence="1">
    <location>
        <begin position="361"/>
        <end position="370"/>
    </location>
</feature>
<feature type="region of interest" description="Disordered" evidence="1">
    <location>
        <begin position="135"/>
        <end position="384"/>
    </location>
</feature>
<dbReference type="InterPro" id="IPR025486">
    <property type="entry name" value="DUF4378"/>
</dbReference>
<evidence type="ECO:0000256" key="1">
    <source>
        <dbReference type="SAM" id="MobiDB-lite"/>
    </source>
</evidence>
<dbReference type="OrthoDB" id="769613at2759"/>
<dbReference type="GO" id="GO:0051513">
    <property type="term" value="P:regulation of monopolar cell growth"/>
    <property type="evidence" value="ECO:0007669"/>
    <property type="project" value="InterPro"/>
</dbReference>
<dbReference type="Pfam" id="PF14309">
    <property type="entry name" value="DUF4378"/>
    <property type="match status" value="1"/>
</dbReference>
<evidence type="ECO:0000313" key="3">
    <source>
        <dbReference type="EMBL" id="EPS71101.1"/>
    </source>
</evidence>
<feature type="compositionally biased region" description="Basic and acidic residues" evidence="1">
    <location>
        <begin position="197"/>
        <end position="210"/>
    </location>
</feature>
<sequence>MSAKFSSPLSEEDNAHQIGCISIYKLFNRNSFPAGQRGGKGGSSMRNINSDLLLSEQRKPVVMRSSQAPPVLPRSSYDECGSRAVVKVEETPRLSLDSRMSESKVSAHLQMESEKTIKRHRSSIVAKLMGLEEAFPSETESSTTTGSKKRDDSPITPKVRAQEASSSSSSVEKMITGVEFIRPSNKDLAAPKQMLESMRRANRRLEDQGKQRRQSSENQRSNHASESQNGNAYQQKPAPPAVRRACFRKHSDSNEATTAVPKGDQNKHRRENNNNSPLLSIKSRRKAKDIHREIGEQHSSMDKNSTLRRTSERERTSSGTSSPKLRSTTTTPLTTRRKKRHPKSDNLKEHSIDTRYSTGKADTDPARSESDASDASTMETEVESSFMPNSIITKIREQNCSRSNAESPPSAEQTSPVSVLDNTFYDEESEEEAIKGKNKWKNTEEEEKSKDQQGKIVVDMANEILIRKSTTGGGLYASRRSPETITEEEVVSSGVVAHRCGTSYWKTGDYGEDDGMMRLLVTWDVKYGSAEEDWSDFTGEVPYLVLDVERQIFKGLIDEVVSDEARRERASLLPMYYYY</sequence>
<feature type="non-terminal residue" evidence="3">
    <location>
        <position position="579"/>
    </location>
</feature>